<protein>
    <submittedName>
        <fullName evidence="8">Serine/threonine-protein kinase</fullName>
    </submittedName>
</protein>
<keyword evidence="1" id="KW-0808">Transferase</keyword>
<evidence type="ECO:0000313" key="8">
    <source>
        <dbReference type="EMBL" id="MDX3038079.1"/>
    </source>
</evidence>
<dbReference type="Gene3D" id="2.130.10.10">
    <property type="entry name" value="YVTN repeat-like/Quinoprotein amine dehydrogenase"/>
    <property type="match status" value="2"/>
</dbReference>
<dbReference type="Pfam" id="PF13360">
    <property type="entry name" value="PQQ_2"/>
    <property type="match status" value="2"/>
</dbReference>
<evidence type="ECO:0000259" key="7">
    <source>
        <dbReference type="PROSITE" id="PS50011"/>
    </source>
</evidence>
<dbReference type="SMART" id="SM00564">
    <property type="entry name" value="PQQ"/>
    <property type="match status" value="4"/>
</dbReference>
<gene>
    <name evidence="8" type="ORF">PV383_12995</name>
</gene>
<evidence type="ECO:0000256" key="3">
    <source>
        <dbReference type="ARBA" id="ARBA00022777"/>
    </source>
</evidence>
<dbReference type="SUPFAM" id="SSF56112">
    <property type="entry name" value="Protein kinase-like (PK-like)"/>
    <property type="match status" value="1"/>
</dbReference>
<keyword evidence="2 5" id="KW-0547">Nucleotide-binding</keyword>
<feature type="binding site" evidence="5">
    <location>
        <position position="42"/>
    </location>
    <ligand>
        <name>ATP</name>
        <dbReference type="ChEBI" id="CHEBI:30616"/>
    </ligand>
</feature>
<dbReference type="SMART" id="SM00220">
    <property type="entry name" value="S_TKc"/>
    <property type="match status" value="1"/>
</dbReference>
<dbReference type="SUPFAM" id="SSF50969">
    <property type="entry name" value="YVTN repeat-like/Quinoprotein amine dehydrogenase"/>
    <property type="match status" value="1"/>
</dbReference>
<name>A0ABU4MKV1_9ACTN</name>
<organism evidence="8 9">
    <name type="scientific">Streptomyces caniscabiei</name>
    <dbReference type="NCBI Taxonomy" id="2746961"/>
    <lineage>
        <taxon>Bacteria</taxon>
        <taxon>Bacillati</taxon>
        <taxon>Actinomycetota</taxon>
        <taxon>Actinomycetes</taxon>
        <taxon>Kitasatosporales</taxon>
        <taxon>Streptomycetaceae</taxon>
        <taxon>Streptomyces</taxon>
    </lineage>
</organism>
<dbReference type="InterPro" id="IPR017441">
    <property type="entry name" value="Protein_kinase_ATP_BS"/>
</dbReference>
<dbReference type="GO" id="GO:0016301">
    <property type="term" value="F:kinase activity"/>
    <property type="evidence" value="ECO:0007669"/>
    <property type="project" value="UniProtKB-KW"/>
</dbReference>
<dbReference type="InterPro" id="IPR011044">
    <property type="entry name" value="Quino_amine_DH_bsu"/>
</dbReference>
<dbReference type="InterPro" id="IPR000719">
    <property type="entry name" value="Prot_kinase_dom"/>
</dbReference>
<dbReference type="Proteomes" id="UP001282474">
    <property type="component" value="Unassembled WGS sequence"/>
</dbReference>
<evidence type="ECO:0000256" key="2">
    <source>
        <dbReference type="ARBA" id="ARBA00022741"/>
    </source>
</evidence>
<evidence type="ECO:0000256" key="6">
    <source>
        <dbReference type="SAM" id="MobiDB-lite"/>
    </source>
</evidence>
<dbReference type="InterPro" id="IPR008271">
    <property type="entry name" value="Ser/Thr_kinase_AS"/>
</dbReference>
<feature type="compositionally biased region" description="Low complexity" evidence="6">
    <location>
        <begin position="290"/>
        <end position="301"/>
    </location>
</feature>
<proteinExistence type="predicted"/>
<keyword evidence="9" id="KW-1185">Reference proteome</keyword>
<dbReference type="CDD" id="cd14014">
    <property type="entry name" value="STKc_PknB_like"/>
    <property type="match status" value="1"/>
</dbReference>
<evidence type="ECO:0000313" key="9">
    <source>
        <dbReference type="Proteomes" id="UP001282474"/>
    </source>
</evidence>
<feature type="domain" description="Protein kinase" evidence="7">
    <location>
        <begin position="14"/>
        <end position="263"/>
    </location>
</feature>
<dbReference type="Gene3D" id="1.10.510.10">
    <property type="entry name" value="Transferase(Phosphotransferase) domain 1"/>
    <property type="match status" value="1"/>
</dbReference>
<comment type="caution">
    <text evidence="8">The sequence shown here is derived from an EMBL/GenBank/DDBJ whole genome shotgun (WGS) entry which is preliminary data.</text>
</comment>
<dbReference type="PANTHER" id="PTHR43289">
    <property type="entry name" value="MITOGEN-ACTIVATED PROTEIN KINASE KINASE KINASE 20-RELATED"/>
    <property type="match status" value="1"/>
</dbReference>
<evidence type="ECO:0000256" key="5">
    <source>
        <dbReference type="PROSITE-ProRule" id="PRU10141"/>
    </source>
</evidence>
<dbReference type="PROSITE" id="PS50011">
    <property type="entry name" value="PROTEIN_KINASE_DOM"/>
    <property type="match status" value="1"/>
</dbReference>
<keyword evidence="3 8" id="KW-0418">Kinase</keyword>
<feature type="compositionally biased region" description="Low complexity" evidence="6">
    <location>
        <begin position="273"/>
        <end position="282"/>
    </location>
</feature>
<evidence type="ECO:0000256" key="1">
    <source>
        <dbReference type="ARBA" id="ARBA00022679"/>
    </source>
</evidence>
<feature type="compositionally biased region" description="Basic and acidic residues" evidence="6">
    <location>
        <begin position="310"/>
        <end position="319"/>
    </location>
</feature>
<dbReference type="PROSITE" id="PS00108">
    <property type="entry name" value="PROTEIN_KINASE_ST"/>
    <property type="match status" value="1"/>
</dbReference>
<dbReference type="InterPro" id="IPR018391">
    <property type="entry name" value="PQQ_b-propeller_rpt"/>
</dbReference>
<dbReference type="InterPro" id="IPR011009">
    <property type="entry name" value="Kinase-like_dom_sf"/>
</dbReference>
<dbReference type="RefSeq" id="WP_193379914.1">
    <property type="nucleotide sequence ID" value="NZ_JABXWF010000006.1"/>
</dbReference>
<dbReference type="EMBL" id="JARAWJ010000007">
    <property type="protein sequence ID" value="MDX3038079.1"/>
    <property type="molecule type" value="Genomic_DNA"/>
</dbReference>
<dbReference type="InterPro" id="IPR015943">
    <property type="entry name" value="WD40/YVTN_repeat-like_dom_sf"/>
</dbReference>
<sequence>MPLRDDDPTVIGGYVLEDRLGSGGMGVVYRARSASGRLVAIKLVHAQYRDDEEFRSRFRQEIAAVRRVSGAFTAAVVDADPEAARPWMATQYVPGPTLFDLVREEGPLDGERIRALALGLVEALRDIHRAGVVHRDLKPANVLMAEDGPRVIDFGISRAGDNLPLTVTGRVIGTPPFMSPEQLRSPRDVTAASDVFSLGSLLVYAASGHSPFKAESPYLAGYQVMFEAPKLDAVPEPLRTVTERCLDKNPTTRPDLTELHGLFLRSATSPTNGPRGTAPTPGTGAGTGAGTEAEAGTGTAPGPAPGPLDRPTDSGRTDSGRTGTTGTGAVRTATAARAETDRANTGQADAERPYPGRPDPDRRDPDRPDPDRTDAGRADDTTENDRLPDVRSVDGGPPGRPADGRPARERRPRLRVGRRLLLVGLGAALTVSALSAALLLPTGAEDGTTASGTGAAVDRRSASLPKGWRPWQTRLRADSGLPADYIPVNYDDTGCRTDGTDLYCGGTGFLVGKVDAATGATGWRYGQLPQTARPIGVRDGLVLVYTEPDSTQRRLVALDARTGKQRWSRPISASEAAPLFDGGVLTLAPDHYDVIAYDTAGKELWRTSEPAGINCVPSVLGDDPYELCWEGDDFLDTRPFTLVRLDPDDGTPRARSPLPEKSLALGVVDGRPLFLKAESTEEVYQAGYERPYDAFLRVDPDTGKVTRIPLKRALRGAATLVDGVVYFVRTSGSVTAVSAASGTVLWERTTDMENLSAPVVSAARDEIYFANRFGRLLALDSRTGAEVWRTDALDDPGDIATETPPRVLLVDDAIVATAGNMAFSVNPDEPMESGSTVSTFGD</sequence>
<evidence type="ECO:0000256" key="4">
    <source>
        <dbReference type="ARBA" id="ARBA00022840"/>
    </source>
</evidence>
<feature type="region of interest" description="Disordered" evidence="6">
    <location>
        <begin position="266"/>
        <end position="411"/>
    </location>
</feature>
<dbReference type="PANTHER" id="PTHR43289:SF34">
    <property type="entry name" value="SERINE_THREONINE-PROTEIN KINASE YBDM-RELATED"/>
    <property type="match status" value="1"/>
</dbReference>
<dbReference type="Pfam" id="PF00069">
    <property type="entry name" value="Pkinase"/>
    <property type="match status" value="1"/>
</dbReference>
<dbReference type="Gene3D" id="3.30.200.20">
    <property type="entry name" value="Phosphorylase Kinase, domain 1"/>
    <property type="match status" value="1"/>
</dbReference>
<dbReference type="PROSITE" id="PS00107">
    <property type="entry name" value="PROTEIN_KINASE_ATP"/>
    <property type="match status" value="1"/>
</dbReference>
<feature type="compositionally biased region" description="Basic and acidic residues" evidence="6">
    <location>
        <begin position="349"/>
        <end position="392"/>
    </location>
</feature>
<accession>A0ABU4MKV1</accession>
<reference evidence="8 9" key="1">
    <citation type="journal article" date="2023" name="Microb. Genom.">
        <title>Mesoterricola silvestris gen. nov., sp. nov., Mesoterricola sediminis sp. nov., Geothrix oryzae sp. nov., Geothrix edaphica sp. nov., Geothrix rubra sp. nov., and Geothrix limicola sp. nov., six novel members of Acidobacteriota isolated from soils.</title>
        <authorList>
            <person name="Weisberg A.J."/>
            <person name="Pearce E."/>
            <person name="Kramer C.G."/>
            <person name="Chang J.H."/>
            <person name="Clarke C.R."/>
        </authorList>
    </citation>
    <scope>NUCLEOTIDE SEQUENCE [LARGE SCALE GENOMIC DNA]</scope>
    <source>
        <strain evidence="8 9">NE20-4-1</strain>
    </source>
</reference>
<keyword evidence="4 5" id="KW-0067">ATP-binding</keyword>
<feature type="compositionally biased region" description="Low complexity" evidence="6">
    <location>
        <begin position="320"/>
        <end position="337"/>
    </location>
</feature>
<dbReference type="InterPro" id="IPR002372">
    <property type="entry name" value="PQQ_rpt_dom"/>
</dbReference>